<reference evidence="1 2" key="1">
    <citation type="submission" date="2018-03" db="EMBL/GenBank/DDBJ databases">
        <title>Marinobacter brunus sp. nov., a marine bacterium of Gamma-proteobacteria isolated from the surface seawater of the South China Sea.</title>
        <authorList>
            <person name="Cheng H."/>
            <person name="Wu Y.-H."/>
            <person name="Xamxidin M."/>
            <person name="Xu X.-W."/>
        </authorList>
    </citation>
    <scope>NUCLEOTIDE SEQUENCE [LARGE SCALE GENOMIC DNA]</scope>
    <source>
        <strain evidence="1 2">NH169-3</strain>
    </source>
</reference>
<evidence type="ECO:0000313" key="1">
    <source>
        <dbReference type="EMBL" id="PSF08990.1"/>
    </source>
</evidence>
<protein>
    <submittedName>
        <fullName evidence="1">Uncharacterized protein</fullName>
    </submittedName>
</protein>
<evidence type="ECO:0000313" key="2">
    <source>
        <dbReference type="Proteomes" id="UP000239866"/>
    </source>
</evidence>
<organism evidence="1 2">
    <name type="scientific">Marinobacter fuscus</name>
    <dbReference type="NCBI Taxonomy" id="2109942"/>
    <lineage>
        <taxon>Bacteria</taxon>
        <taxon>Pseudomonadati</taxon>
        <taxon>Pseudomonadota</taxon>
        <taxon>Gammaproteobacteria</taxon>
        <taxon>Pseudomonadales</taxon>
        <taxon>Marinobacteraceae</taxon>
        <taxon>Marinobacter</taxon>
    </lineage>
</organism>
<comment type="caution">
    <text evidence="1">The sequence shown here is derived from an EMBL/GenBank/DDBJ whole genome shotgun (WGS) entry which is preliminary data.</text>
</comment>
<dbReference type="EMBL" id="PXNP01000052">
    <property type="protein sequence ID" value="PSF08990.1"/>
    <property type="molecule type" value="Genomic_DNA"/>
</dbReference>
<gene>
    <name evidence="1" type="ORF">C7H09_08210</name>
</gene>
<sequence>MGSWVRCKCEELVHTNMFCGTGISLIVEEDYLDEERPNKSAEDFISELVVTRSRLLECGNCKRLIVLDERNNEIKYYKLEDNA</sequence>
<accession>A0A2T1KG11</accession>
<dbReference type="AlphaFoldDB" id="A0A2T1KG11"/>
<keyword evidence="2" id="KW-1185">Reference proteome</keyword>
<dbReference type="Proteomes" id="UP000239866">
    <property type="component" value="Unassembled WGS sequence"/>
</dbReference>
<proteinExistence type="predicted"/>
<name>A0A2T1KG11_9GAMM</name>